<dbReference type="AlphaFoldDB" id="A0A926INE4"/>
<dbReference type="EMBL" id="JACRTK010000002">
    <property type="protein sequence ID" value="MBC8590608.1"/>
    <property type="molecule type" value="Genomic_DNA"/>
</dbReference>
<evidence type="ECO:0000313" key="3">
    <source>
        <dbReference type="Proteomes" id="UP000601522"/>
    </source>
</evidence>
<proteinExistence type="predicted"/>
<evidence type="ECO:0000313" key="2">
    <source>
        <dbReference type="EMBL" id="MBC8590608.1"/>
    </source>
</evidence>
<comment type="caution">
    <text evidence="2">The sequence shown here is derived from an EMBL/GenBank/DDBJ whole genome shotgun (WGS) entry which is preliminary data.</text>
</comment>
<reference evidence="2 3" key="1">
    <citation type="submission" date="2020-08" db="EMBL/GenBank/DDBJ databases">
        <title>Genome public.</title>
        <authorList>
            <person name="Liu C."/>
            <person name="Sun Q."/>
        </authorList>
    </citation>
    <scope>NUCLEOTIDE SEQUENCE [LARGE SCALE GENOMIC DNA]</scope>
    <source>
        <strain evidence="2 3">NSJ-26</strain>
    </source>
</reference>
<sequence length="146" mass="16366">MSEILSIEKLREMANPIIKIPNFDNTGYIKVRVQRPQLMKMAAQGKIPNHLMTIAITMVSGKRQAGSDGLTELEYLKEIDAAMDLYCMACMVEPSYEEMKDILTDDQRGTIFEWAMGEVGQLDSFRTDEGDGPSNNNGKALQEKAE</sequence>
<evidence type="ECO:0000256" key="1">
    <source>
        <dbReference type="SAM" id="MobiDB-lite"/>
    </source>
</evidence>
<gene>
    <name evidence="2" type="ORF">H8689_05620</name>
</gene>
<keyword evidence="3" id="KW-1185">Reference proteome</keyword>
<accession>A0A926INE4</accession>
<name>A0A926INE4_9FIRM</name>
<dbReference type="Proteomes" id="UP000601522">
    <property type="component" value="Unassembled WGS sequence"/>
</dbReference>
<protein>
    <recommendedName>
        <fullName evidence="4">Tail assembly chaperone</fullName>
    </recommendedName>
</protein>
<feature type="region of interest" description="Disordered" evidence="1">
    <location>
        <begin position="123"/>
        <end position="146"/>
    </location>
</feature>
<organism evidence="2 3">
    <name type="scientific">Wansuia hejianensis</name>
    <dbReference type="NCBI Taxonomy" id="2763667"/>
    <lineage>
        <taxon>Bacteria</taxon>
        <taxon>Bacillati</taxon>
        <taxon>Bacillota</taxon>
        <taxon>Clostridia</taxon>
        <taxon>Lachnospirales</taxon>
        <taxon>Lachnospiraceae</taxon>
        <taxon>Wansuia</taxon>
    </lineage>
</organism>
<evidence type="ECO:0008006" key="4">
    <source>
        <dbReference type="Google" id="ProtNLM"/>
    </source>
</evidence>
<dbReference type="RefSeq" id="WP_249323445.1">
    <property type="nucleotide sequence ID" value="NZ_JACRTK010000002.1"/>
</dbReference>